<dbReference type="AlphaFoldDB" id="A0A8H4VEP8"/>
<keyword evidence="2" id="KW-0732">Signal</keyword>
<feature type="chain" id="PRO_5034126163" evidence="2">
    <location>
        <begin position="38"/>
        <end position="517"/>
    </location>
</feature>
<evidence type="ECO:0000256" key="2">
    <source>
        <dbReference type="SAM" id="SignalP"/>
    </source>
</evidence>
<dbReference type="OrthoDB" id="10431138at2759"/>
<evidence type="ECO:0000313" key="3">
    <source>
        <dbReference type="EMBL" id="KAF4589846.1"/>
    </source>
</evidence>
<evidence type="ECO:0000313" key="4">
    <source>
        <dbReference type="Proteomes" id="UP000562929"/>
    </source>
</evidence>
<dbReference type="Proteomes" id="UP000562929">
    <property type="component" value="Unassembled WGS sequence"/>
</dbReference>
<feature type="region of interest" description="Disordered" evidence="1">
    <location>
        <begin position="218"/>
        <end position="253"/>
    </location>
</feature>
<dbReference type="EMBL" id="JAACLJ010000003">
    <property type="protein sequence ID" value="KAF4589846.1"/>
    <property type="molecule type" value="Genomic_DNA"/>
</dbReference>
<feature type="compositionally biased region" description="Low complexity" evidence="1">
    <location>
        <begin position="336"/>
        <end position="348"/>
    </location>
</feature>
<feature type="compositionally biased region" description="Low complexity" evidence="1">
    <location>
        <begin position="440"/>
        <end position="450"/>
    </location>
</feature>
<keyword evidence="4" id="KW-1185">Reference proteome</keyword>
<feature type="signal peptide" evidence="2">
    <location>
        <begin position="1"/>
        <end position="37"/>
    </location>
</feature>
<proteinExistence type="predicted"/>
<feature type="region of interest" description="Disordered" evidence="1">
    <location>
        <begin position="268"/>
        <end position="487"/>
    </location>
</feature>
<feature type="compositionally biased region" description="Low complexity" evidence="1">
    <location>
        <begin position="384"/>
        <end position="395"/>
    </location>
</feature>
<reference evidence="3 4" key="1">
    <citation type="journal article" date="2020" name="G3 (Bethesda)">
        <title>Genetic Underpinnings of Host Manipulation by Ophiocordyceps as Revealed by Comparative Transcriptomics.</title>
        <authorList>
            <person name="Will I."/>
            <person name="Das B."/>
            <person name="Trinh T."/>
            <person name="Brachmann A."/>
            <person name="Ohm R.A."/>
            <person name="de Bekker C."/>
        </authorList>
    </citation>
    <scope>NUCLEOTIDE SEQUENCE [LARGE SCALE GENOMIC DNA]</scope>
    <source>
        <strain evidence="3 4">EC05</strain>
    </source>
</reference>
<evidence type="ECO:0000256" key="1">
    <source>
        <dbReference type="SAM" id="MobiDB-lite"/>
    </source>
</evidence>
<accession>A0A8H4VEP8</accession>
<name>A0A8H4VEP8_9HYPO</name>
<feature type="compositionally biased region" description="Basic residues" evidence="1">
    <location>
        <begin position="326"/>
        <end position="335"/>
    </location>
</feature>
<gene>
    <name evidence="3" type="ORF">GQ602_003735</name>
</gene>
<comment type="caution">
    <text evidence="3">The sequence shown here is derived from an EMBL/GenBank/DDBJ whole genome shotgun (WGS) entry which is preliminary data.</text>
</comment>
<sequence length="517" mass="56834">MFCPTATRTASSPSCHGALARRLSLLLLLLFFSSAAANVPKPLQRAKAAASSAAGALRPLQRFKDAVSSRTPPPSPSRQRPKRLPCFAEFLDRAWPGVTGTYGDAFDITSVQQFRKHNMFKTTVKGRQKGGVQPFTKSQWFDHLVLDVTTASKPECSYLNDVRALDGEFLLGKGSRRVEYVDCAGHGTVARTTQRVSVQEFLKGAQFRNVEFCRDDPPVRKVKDQTTQTESSPPRRFQDQGTQTEKKTLRQNASQHLNDYMLKLKRLMPGRGRKSSLERGSASGSKKTSAEMASLPGDNSPKEKKTPTQATSLPPQPAEDMFAKVAPKRPSRHIKVSSVSGKGPVSPVRRVEFAKMRPKSPSPAMGASGSESQPAPQFAKMKPKSPSSVTSPSVPQFAKMKPKSPSSVTSPPVPQFAKMKPKSPSTQSIVDTAYSQREGSTQSTTSSLSSAPQPQDRRMSEALANNRKKTGERSRLSFPYTRQEMKGSFSKMTRLKPSKMASRLWQPGQRAWADLFQ</sequence>
<feature type="compositionally biased region" description="Polar residues" evidence="1">
    <location>
        <begin position="423"/>
        <end position="439"/>
    </location>
</feature>
<protein>
    <submittedName>
        <fullName evidence="3">Uncharacterized protein</fullName>
    </submittedName>
</protein>
<feature type="region of interest" description="Disordered" evidence="1">
    <location>
        <begin position="63"/>
        <end position="82"/>
    </location>
</feature>
<organism evidence="3 4">
    <name type="scientific">Ophiocordyceps camponoti-floridani</name>
    <dbReference type="NCBI Taxonomy" id="2030778"/>
    <lineage>
        <taxon>Eukaryota</taxon>
        <taxon>Fungi</taxon>
        <taxon>Dikarya</taxon>
        <taxon>Ascomycota</taxon>
        <taxon>Pezizomycotina</taxon>
        <taxon>Sordariomycetes</taxon>
        <taxon>Hypocreomycetidae</taxon>
        <taxon>Hypocreales</taxon>
        <taxon>Ophiocordycipitaceae</taxon>
        <taxon>Ophiocordyceps</taxon>
    </lineage>
</organism>